<dbReference type="AlphaFoldDB" id="A0A0F9J9T6"/>
<organism evidence="1">
    <name type="scientific">marine sediment metagenome</name>
    <dbReference type="NCBI Taxonomy" id="412755"/>
    <lineage>
        <taxon>unclassified sequences</taxon>
        <taxon>metagenomes</taxon>
        <taxon>ecological metagenomes</taxon>
    </lineage>
</organism>
<protein>
    <recommendedName>
        <fullName evidence="2">HK97 gp10 family phage protein</fullName>
    </recommendedName>
</protein>
<dbReference type="NCBIfam" id="TIGR01725">
    <property type="entry name" value="phge_HK97_gp10"/>
    <property type="match status" value="1"/>
</dbReference>
<evidence type="ECO:0008006" key="2">
    <source>
        <dbReference type="Google" id="ProtNLM"/>
    </source>
</evidence>
<comment type="caution">
    <text evidence="1">The sequence shown here is derived from an EMBL/GenBank/DDBJ whole genome shotgun (WGS) entry which is preliminary data.</text>
</comment>
<dbReference type="InterPro" id="IPR010064">
    <property type="entry name" value="HK97-gp10_tail"/>
</dbReference>
<name>A0A0F9J9T6_9ZZZZ</name>
<evidence type="ECO:0000313" key="1">
    <source>
        <dbReference type="EMBL" id="KKM50095.1"/>
    </source>
</evidence>
<proteinExistence type="predicted"/>
<reference evidence="1" key="1">
    <citation type="journal article" date="2015" name="Nature">
        <title>Complex archaea that bridge the gap between prokaryotes and eukaryotes.</title>
        <authorList>
            <person name="Spang A."/>
            <person name="Saw J.H."/>
            <person name="Jorgensen S.L."/>
            <person name="Zaremba-Niedzwiedzka K."/>
            <person name="Martijn J."/>
            <person name="Lind A.E."/>
            <person name="van Eijk R."/>
            <person name="Schleper C."/>
            <person name="Guy L."/>
            <person name="Ettema T.J."/>
        </authorList>
    </citation>
    <scope>NUCLEOTIDE SEQUENCE</scope>
</reference>
<sequence length="149" mass="16449">MAQVARVTGLRELDRALAKFPAKLARKVFRKAGSKAAEPIRKAARARVRSQFQEQTGKLARGIKKQIKIKSLGARGTRLRVKVGLSPVGSKVKTSESVFYGRFLEKGTINITADPFIEPAFDARAGEALRIFQSELRKGIDSAAREARR</sequence>
<gene>
    <name evidence="1" type="ORF">LCGC14_1556340</name>
</gene>
<accession>A0A0F9J9T6</accession>
<dbReference type="EMBL" id="LAZR01011968">
    <property type="protein sequence ID" value="KKM50095.1"/>
    <property type="molecule type" value="Genomic_DNA"/>
</dbReference>
<dbReference type="Pfam" id="PF04883">
    <property type="entry name" value="HK97-gp10_like"/>
    <property type="match status" value="1"/>
</dbReference>